<dbReference type="AlphaFoldDB" id="A0AAV2CIK6"/>
<evidence type="ECO:0000313" key="2">
    <source>
        <dbReference type="EMBL" id="CAL1355776.1"/>
    </source>
</evidence>
<protein>
    <submittedName>
        <fullName evidence="2">Uncharacterized protein</fullName>
    </submittedName>
</protein>
<sequence>MPSSNQSRMSQGSGGSPMGLGYQSAPQTYLNDTEGDEETPQFIGETPPFVEETPQFVISRPARCDKQKAVKKKGKGVVESSESYTAQ</sequence>
<proteinExistence type="predicted"/>
<feature type="compositionally biased region" description="Low complexity" evidence="1">
    <location>
        <begin position="77"/>
        <end position="87"/>
    </location>
</feature>
<evidence type="ECO:0000313" key="3">
    <source>
        <dbReference type="Proteomes" id="UP001497516"/>
    </source>
</evidence>
<accession>A0AAV2CIK6</accession>
<feature type="compositionally biased region" description="Polar residues" evidence="1">
    <location>
        <begin position="1"/>
        <end position="11"/>
    </location>
</feature>
<evidence type="ECO:0000256" key="1">
    <source>
        <dbReference type="SAM" id="MobiDB-lite"/>
    </source>
</evidence>
<organism evidence="2 3">
    <name type="scientific">Linum trigynum</name>
    <dbReference type="NCBI Taxonomy" id="586398"/>
    <lineage>
        <taxon>Eukaryota</taxon>
        <taxon>Viridiplantae</taxon>
        <taxon>Streptophyta</taxon>
        <taxon>Embryophyta</taxon>
        <taxon>Tracheophyta</taxon>
        <taxon>Spermatophyta</taxon>
        <taxon>Magnoliopsida</taxon>
        <taxon>eudicotyledons</taxon>
        <taxon>Gunneridae</taxon>
        <taxon>Pentapetalae</taxon>
        <taxon>rosids</taxon>
        <taxon>fabids</taxon>
        <taxon>Malpighiales</taxon>
        <taxon>Linaceae</taxon>
        <taxon>Linum</taxon>
    </lineage>
</organism>
<name>A0AAV2CIK6_9ROSI</name>
<dbReference type="EMBL" id="OZ034813">
    <property type="protein sequence ID" value="CAL1355776.1"/>
    <property type="molecule type" value="Genomic_DNA"/>
</dbReference>
<dbReference type="Proteomes" id="UP001497516">
    <property type="component" value="Chromosome 1"/>
</dbReference>
<reference evidence="2 3" key="1">
    <citation type="submission" date="2024-04" db="EMBL/GenBank/DDBJ databases">
        <authorList>
            <person name="Fracassetti M."/>
        </authorList>
    </citation>
    <scope>NUCLEOTIDE SEQUENCE [LARGE SCALE GENOMIC DNA]</scope>
</reference>
<gene>
    <name evidence="2" type="ORF">LTRI10_LOCUS3516</name>
</gene>
<keyword evidence="3" id="KW-1185">Reference proteome</keyword>
<feature type="region of interest" description="Disordered" evidence="1">
    <location>
        <begin position="1"/>
        <end position="87"/>
    </location>
</feature>